<evidence type="ECO:0000256" key="1">
    <source>
        <dbReference type="ARBA" id="ARBA00007401"/>
    </source>
</evidence>
<evidence type="ECO:0000256" key="2">
    <source>
        <dbReference type="ARBA" id="ARBA00022801"/>
    </source>
</evidence>
<evidence type="ECO:0000313" key="9">
    <source>
        <dbReference type="Proteomes" id="UP000181870"/>
    </source>
</evidence>
<feature type="signal peptide" evidence="4">
    <location>
        <begin position="1"/>
        <end position="19"/>
    </location>
</feature>
<dbReference type="Pfam" id="PF02837">
    <property type="entry name" value="Glyco_hydro_2_N"/>
    <property type="match status" value="1"/>
</dbReference>
<dbReference type="InterPro" id="IPR036156">
    <property type="entry name" value="Beta-gal/glucu_dom_sf"/>
</dbReference>
<dbReference type="RefSeq" id="WP_074638162.1">
    <property type="nucleotide sequence ID" value="NZ_FNDO01000038.1"/>
</dbReference>
<evidence type="ECO:0000259" key="6">
    <source>
        <dbReference type="Pfam" id="PF02836"/>
    </source>
</evidence>
<feature type="domain" description="Glycoside hydrolase family 2 immunoglobulin-like beta-sandwich" evidence="5">
    <location>
        <begin position="207"/>
        <end position="299"/>
    </location>
</feature>
<gene>
    <name evidence="8" type="ORF">SAMN05192582_103825</name>
</gene>
<reference evidence="8 9" key="1">
    <citation type="submission" date="2016-10" db="EMBL/GenBank/DDBJ databases">
        <authorList>
            <person name="de Groot N.N."/>
        </authorList>
    </citation>
    <scope>NUCLEOTIDE SEQUENCE [LARGE SCALE GENOMIC DNA]</scope>
    <source>
        <strain evidence="8 9">NLAE-zl-C57</strain>
    </source>
</reference>
<dbReference type="GO" id="GO:0004553">
    <property type="term" value="F:hydrolase activity, hydrolyzing O-glycosyl compounds"/>
    <property type="evidence" value="ECO:0007669"/>
    <property type="project" value="InterPro"/>
</dbReference>
<evidence type="ECO:0000313" key="8">
    <source>
        <dbReference type="EMBL" id="SDI33049.1"/>
    </source>
</evidence>
<keyword evidence="4" id="KW-0732">Signal</keyword>
<evidence type="ECO:0000256" key="4">
    <source>
        <dbReference type="SAM" id="SignalP"/>
    </source>
</evidence>
<dbReference type="AlphaFoldDB" id="A0A1G8JP18"/>
<dbReference type="InterPro" id="IPR006103">
    <property type="entry name" value="Glyco_hydro_2_cat"/>
</dbReference>
<dbReference type="InterPro" id="IPR006104">
    <property type="entry name" value="Glyco_hydro_2_N"/>
</dbReference>
<name>A0A1G8JP18_BACOV</name>
<dbReference type="SUPFAM" id="SSF49303">
    <property type="entry name" value="beta-Galactosidase/glucuronidase domain"/>
    <property type="match status" value="1"/>
</dbReference>
<dbReference type="SUPFAM" id="SSF49785">
    <property type="entry name" value="Galactose-binding domain-like"/>
    <property type="match status" value="1"/>
</dbReference>
<dbReference type="PANTHER" id="PTHR42732:SF3">
    <property type="entry name" value="HYDROLASE"/>
    <property type="match status" value="1"/>
</dbReference>
<organism evidence="8 9">
    <name type="scientific">Bacteroides ovatus</name>
    <dbReference type="NCBI Taxonomy" id="28116"/>
    <lineage>
        <taxon>Bacteria</taxon>
        <taxon>Pseudomonadati</taxon>
        <taxon>Bacteroidota</taxon>
        <taxon>Bacteroidia</taxon>
        <taxon>Bacteroidales</taxon>
        <taxon>Bacteroidaceae</taxon>
        <taxon>Bacteroides</taxon>
    </lineage>
</organism>
<feature type="domain" description="Glycosyl hydrolases family 2 sugar binding" evidence="7">
    <location>
        <begin position="41"/>
        <end position="160"/>
    </location>
</feature>
<dbReference type="InterPro" id="IPR008979">
    <property type="entry name" value="Galactose-bd-like_sf"/>
</dbReference>
<dbReference type="Pfam" id="PF00703">
    <property type="entry name" value="Glyco_hydro_2"/>
    <property type="match status" value="1"/>
</dbReference>
<evidence type="ECO:0000256" key="3">
    <source>
        <dbReference type="ARBA" id="ARBA00023295"/>
    </source>
</evidence>
<proteinExistence type="inferred from homology"/>
<keyword evidence="3" id="KW-0326">Glycosidase</keyword>
<dbReference type="Proteomes" id="UP000181870">
    <property type="component" value="Unassembled WGS sequence"/>
</dbReference>
<dbReference type="Gene3D" id="3.20.20.80">
    <property type="entry name" value="Glycosidases"/>
    <property type="match status" value="1"/>
</dbReference>
<dbReference type="InterPro" id="IPR051913">
    <property type="entry name" value="GH2_Domain-Containing"/>
</dbReference>
<protein>
    <submittedName>
        <fullName evidence="8">Glycosyl hydrolases family 2, TIM barrel domain</fullName>
    </submittedName>
</protein>
<dbReference type="Pfam" id="PF02836">
    <property type="entry name" value="Glyco_hydro_2_C"/>
    <property type="match status" value="1"/>
</dbReference>
<feature type="domain" description="Glycoside hydrolase family 2 catalytic" evidence="6">
    <location>
        <begin position="336"/>
        <end position="467"/>
    </location>
</feature>
<evidence type="ECO:0000259" key="5">
    <source>
        <dbReference type="Pfam" id="PF00703"/>
    </source>
</evidence>
<sequence>MKKAHLILAGLLLSFTLNAANDIPRPEYPRPQFERSEWINLNGEWTYEFDFSNSGKSRRLTIAKQFSNTITVPFCPESKLSGVNYTDFINQMWYQRPISIPSDWEGKKIILHFGAVDYYAEVFIDGHYVGSHYGGSSSFSMDVTPAVKAGQKHNLVVYVTDDARSGLQTIGKQSTRISPYGCFYSRVTGIWQTVWMEAVSHYGLKSAVTTPDIDEEQLIITPEFYQASNDRTLQITLYDNQKKVVQKTVKCNNGTPVILPIKNMKLWSPEDPHLYDIVYSIKSLTGETVDEVKSYIGMRKVHTADGMIYLNNEPYFQRLVLNQGYYPDGLWTAPNDEALKNDILLSKAAGFNGARLHQKVFEERFHYWADKLGFITWGESPNWGMNIKNEVASRNFLSEWAEVITRDRNHPSIITWVPFNQPLEDALTLLTGTMMRLCIGTYQLTKAIDPSRPVNGIAGDVHFMSDIWSIRNYESDAMRFAQHLKPNNRMAFYNNQPFFIGEFGGILWTESTKRDNSWGYGGMLTNEEGFYERLEGLIQTIASSPDVTGFCYTQLTDIDLEKNGIYYYDRRPKLDMQRIKTIFEKIPSRPKKIK</sequence>
<accession>A0A1G8JP18</accession>
<dbReference type="EMBL" id="FNDO01000038">
    <property type="protein sequence ID" value="SDI33049.1"/>
    <property type="molecule type" value="Genomic_DNA"/>
</dbReference>
<evidence type="ECO:0000259" key="7">
    <source>
        <dbReference type="Pfam" id="PF02837"/>
    </source>
</evidence>
<dbReference type="SUPFAM" id="SSF51445">
    <property type="entry name" value="(Trans)glycosidases"/>
    <property type="match status" value="1"/>
</dbReference>
<feature type="chain" id="PRO_5010208884" evidence="4">
    <location>
        <begin position="20"/>
        <end position="594"/>
    </location>
</feature>
<dbReference type="Gene3D" id="2.60.120.260">
    <property type="entry name" value="Galactose-binding domain-like"/>
    <property type="match status" value="1"/>
</dbReference>
<dbReference type="InterPro" id="IPR017853">
    <property type="entry name" value="GH"/>
</dbReference>
<dbReference type="Gene3D" id="2.60.40.10">
    <property type="entry name" value="Immunoglobulins"/>
    <property type="match status" value="1"/>
</dbReference>
<dbReference type="PANTHER" id="PTHR42732">
    <property type="entry name" value="BETA-GALACTOSIDASE"/>
    <property type="match status" value="1"/>
</dbReference>
<dbReference type="GO" id="GO:0005975">
    <property type="term" value="P:carbohydrate metabolic process"/>
    <property type="evidence" value="ECO:0007669"/>
    <property type="project" value="InterPro"/>
</dbReference>
<keyword evidence="2 8" id="KW-0378">Hydrolase</keyword>
<dbReference type="InterPro" id="IPR006102">
    <property type="entry name" value="Ig-like_GH2"/>
</dbReference>
<comment type="similarity">
    <text evidence="1">Belongs to the glycosyl hydrolase 2 family.</text>
</comment>
<dbReference type="InterPro" id="IPR013783">
    <property type="entry name" value="Ig-like_fold"/>
</dbReference>